<dbReference type="InterPro" id="IPR015414">
    <property type="entry name" value="TMEM64"/>
</dbReference>
<evidence type="ECO:0000313" key="9">
    <source>
        <dbReference type="EMBL" id="BBZ14019.1"/>
    </source>
</evidence>
<dbReference type="Proteomes" id="UP000467379">
    <property type="component" value="Chromosome"/>
</dbReference>
<feature type="transmembrane region" description="Helical" evidence="7">
    <location>
        <begin position="70"/>
        <end position="87"/>
    </location>
</feature>
<reference evidence="9 10" key="1">
    <citation type="journal article" date="2019" name="Emerg. Microbes Infect.">
        <title>Comprehensive subspecies identification of 175 nontuberculous mycobacteria species based on 7547 genomic profiles.</title>
        <authorList>
            <person name="Matsumoto Y."/>
            <person name="Kinjo T."/>
            <person name="Motooka D."/>
            <person name="Nabeya D."/>
            <person name="Jung N."/>
            <person name="Uechi K."/>
            <person name="Horii T."/>
            <person name="Iida T."/>
            <person name="Fujita J."/>
            <person name="Nakamura S."/>
        </authorList>
    </citation>
    <scope>NUCLEOTIDE SEQUENCE [LARGE SCALE GENOMIC DNA]</scope>
    <source>
        <strain evidence="9 10">JCM 12687</strain>
    </source>
</reference>
<comment type="similarity">
    <text evidence="2 7">Belongs to the TVP38/TMEM64 family.</text>
</comment>
<name>A0ABN6B8G1_9MYCO</name>
<feature type="transmembrane region" description="Helical" evidence="7">
    <location>
        <begin position="212"/>
        <end position="230"/>
    </location>
</feature>
<feature type="transmembrane region" description="Helical" evidence="7">
    <location>
        <begin position="152"/>
        <end position="173"/>
    </location>
</feature>
<evidence type="ECO:0000256" key="4">
    <source>
        <dbReference type="ARBA" id="ARBA00022692"/>
    </source>
</evidence>
<evidence type="ECO:0000256" key="3">
    <source>
        <dbReference type="ARBA" id="ARBA00022475"/>
    </source>
</evidence>
<keyword evidence="5 7" id="KW-1133">Transmembrane helix</keyword>
<keyword evidence="3 7" id="KW-1003">Cell membrane</keyword>
<evidence type="ECO:0000313" key="10">
    <source>
        <dbReference type="Proteomes" id="UP000467379"/>
    </source>
</evidence>
<evidence type="ECO:0000256" key="1">
    <source>
        <dbReference type="ARBA" id="ARBA00004651"/>
    </source>
</evidence>
<accession>A0ABN6B8G1</accession>
<organism evidence="9 10">
    <name type="scientific">Mycobacterium branderi</name>
    <dbReference type="NCBI Taxonomy" id="43348"/>
    <lineage>
        <taxon>Bacteria</taxon>
        <taxon>Bacillati</taxon>
        <taxon>Actinomycetota</taxon>
        <taxon>Actinomycetes</taxon>
        <taxon>Mycobacteriales</taxon>
        <taxon>Mycobacteriaceae</taxon>
        <taxon>Mycobacterium</taxon>
    </lineage>
</organism>
<evidence type="ECO:0000256" key="6">
    <source>
        <dbReference type="ARBA" id="ARBA00023136"/>
    </source>
</evidence>
<keyword evidence="4 7" id="KW-0812">Transmembrane</keyword>
<feature type="transmembrane region" description="Helical" evidence="7">
    <location>
        <begin position="99"/>
        <end position="124"/>
    </location>
</feature>
<dbReference type="PANTHER" id="PTHR12677">
    <property type="entry name" value="GOLGI APPARATUS MEMBRANE PROTEIN TVP38-RELATED"/>
    <property type="match status" value="1"/>
</dbReference>
<gene>
    <name evidence="9" type="ORF">MBRA_42140</name>
</gene>
<sequence>MDLVTASATRKIADTLRGLASAVVATARQVPRRRIFVTAGAVAVVVAVALLVPLPTAVQLRDWATSVGPWFPLAFLATHIVVTVLPFPRTAFTLAAGLLFGPVLGVALAVIASTTSAVIALVLVRAAGWQLSRLVRHQAVERLDARLRDRGWPAVMSLRLIPAVPFSVLNYAVGASAVRVLPYTLATLAGVFPGTAAVVILGDALTGDVSPLLFLVSLCTGIVGLSLLAYEIRHHRRHHRAQLAEAEEAAEPAVTG</sequence>
<comment type="subcellular location">
    <subcellularLocation>
        <location evidence="1 7">Cell membrane</location>
        <topology evidence="1 7">Multi-pass membrane protein</topology>
    </subcellularLocation>
</comment>
<keyword evidence="10" id="KW-1185">Reference proteome</keyword>
<dbReference type="PANTHER" id="PTHR12677:SF59">
    <property type="entry name" value="GOLGI APPARATUS MEMBRANE PROTEIN TVP38-RELATED"/>
    <property type="match status" value="1"/>
</dbReference>
<keyword evidence="6 7" id="KW-0472">Membrane</keyword>
<evidence type="ECO:0000256" key="2">
    <source>
        <dbReference type="ARBA" id="ARBA00008640"/>
    </source>
</evidence>
<feature type="transmembrane region" description="Helical" evidence="7">
    <location>
        <begin position="180"/>
        <end position="200"/>
    </location>
</feature>
<evidence type="ECO:0000259" key="8">
    <source>
        <dbReference type="Pfam" id="PF09335"/>
    </source>
</evidence>
<dbReference type="InterPro" id="IPR032816">
    <property type="entry name" value="VTT_dom"/>
</dbReference>
<protein>
    <recommendedName>
        <fullName evidence="7">TVP38/TMEM64 family membrane protein</fullName>
    </recommendedName>
</protein>
<evidence type="ECO:0000256" key="7">
    <source>
        <dbReference type="RuleBase" id="RU366058"/>
    </source>
</evidence>
<feature type="transmembrane region" description="Helical" evidence="7">
    <location>
        <begin position="35"/>
        <end position="58"/>
    </location>
</feature>
<proteinExistence type="inferred from homology"/>
<dbReference type="Pfam" id="PF09335">
    <property type="entry name" value="VTT_dom"/>
    <property type="match status" value="1"/>
</dbReference>
<feature type="domain" description="VTT" evidence="8">
    <location>
        <begin position="87"/>
        <end position="203"/>
    </location>
</feature>
<evidence type="ECO:0000256" key="5">
    <source>
        <dbReference type="ARBA" id="ARBA00022989"/>
    </source>
</evidence>
<dbReference type="EMBL" id="AP022606">
    <property type="protein sequence ID" value="BBZ14019.1"/>
    <property type="molecule type" value="Genomic_DNA"/>
</dbReference>